<dbReference type="SUPFAM" id="SSF52172">
    <property type="entry name" value="CheY-like"/>
    <property type="match status" value="1"/>
</dbReference>
<keyword evidence="5" id="KW-1185">Reference proteome</keyword>
<feature type="region of interest" description="Disordered" evidence="2">
    <location>
        <begin position="152"/>
        <end position="174"/>
    </location>
</feature>
<comment type="caution">
    <text evidence="4">The sequence shown here is derived from an EMBL/GenBank/DDBJ whole genome shotgun (WGS) entry which is preliminary data.</text>
</comment>
<feature type="domain" description="Response regulatory" evidence="3">
    <location>
        <begin position="1"/>
        <end position="42"/>
    </location>
</feature>
<evidence type="ECO:0000313" key="4">
    <source>
        <dbReference type="EMBL" id="MFC6770706.1"/>
    </source>
</evidence>
<dbReference type="EMBL" id="JBHSWT010000116">
    <property type="protein sequence ID" value="MFC6770706.1"/>
    <property type="molecule type" value="Genomic_DNA"/>
</dbReference>
<gene>
    <name evidence="4" type="ORF">ACFQDD_04085</name>
</gene>
<name>A0ABD5T3H3_9EURY</name>
<dbReference type="Gene3D" id="3.40.50.2300">
    <property type="match status" value="1"/>
</dbReference>
<evidence type="ECO:0000313" key="5">
    <source>
        <dbReference type="Proteomes" id="UP001596274"/>
    </source>
</evidence>
<dbReference type="InterPro" id="IPR011006">
    <property type="entry name" value="CheY-like_superfamily"/>
</dbReference>
<dbReference type="InterPro" id="IPR013655">
    <property type="entry name" value="PAS_fold_3"/>
</dbReference>
<evidence type="ECO:0000256" key="2">
    <source>
        <dbReference type="SAM" id="MobiDB-lite"/>
    </source>
</evidence>
<feature type="compositionally biased region" description="Polar residues" evidence="2">
    <location>
        <begin position="157"/>
        <end position="166"/>
    </location>
</feature>
<dbReference type="Pfam" id="PF08447">
    <property type="entry name" value="PAS_3"/>
    <property type="match status" value="1"/>
</dbReference>
<dbReference type="InterPro" id="IPR035965">
    <property type="entry name" value="PAS-like_dom_sf"/>
</dbReference>
<dbReference type="PROSITE" id="PS50110">
    <property type="entry name" value="RESPONSE_REGULATORY"/>
    <property type="match status" value="1"/>
</dbReference>
<reference evidence="4 5" key="1">
    <citation type="journal article" date="2019" name="Int. J. Syst. Evol. Microbiol.">
        <title>The Global Catalogue of Microorganisms (GCM) 10K type strain sequencing project: providing services to taxonomists for standard genome sequencing and annotation.</title>
        <authorList>
            <consortium name="The Broad Institute Genomics Platform"/>
            <consortium name="The Broad Institute Genome Sequencing Center for Infectious Disease"/>
            <person name="Wu L."/>
            <person name="Ma J."/>
        </authorList>
    </citation>
    <scope>NUCLEOTIDE SEQUENCE [LARGE SCALE GENOMIC DNA]</scope>
    <source>
        <strain evidence="4 5">PJ61</strain>
    </source>
</reference>
<evidence type="ECO:0000256" key="1">
    <source>
        <dbReference type="PROSITE-ProRule" id="PRU00169"/>
    </source>
</evidence>
<comment type="caution">
    <text evidence="1">Lacks conserved residue(s) required for the propagation of feature annotation.</text>
</comment>
<protein>
    <submittedName>
        <fullName evidence="4">PAS domain-containing protein</fullName>
    </submittedName>
</protein>
<dbReference type="SUPFAM" id="SSF55785">
    <property type="entry name" value="PYP-like sensor domain (PAS domain)"/>
    <property type="match status" value="1"/>
</dbReference>
<organism evidence="4 5">
    <name type="scientific">Halorubrum pallidum</name>
    <dbReference type="NCBI Taxonomy" id="1526114"/>
    <lineage>
        <taxon>Archaea</taxon>
        <taxon>Methanobacteriati</taxon>
        <taxon>Methanobacteriota</taxon>
        <taxon>Stenosarchaea group</taxon>
        <taxon>Halobacteria</taxon>
        <taxon>Halobacteriales</taxon>
        <taxon>Haloferacaceae</taxon>
        <taxon>Halorubrum</taxon>
    </lineage>
</organism>
<dbReference type="InterPro" id="IPR001789">
    <property type="entry name" value="Sig_transdc_resp-reg_receiver"/>
</dbReference>
<dbReference type="CDD" id="cd00130">
    <property type="entry name" value="PAS"/>
    <property type="match status" value="1"/>
</dbReference>
<dbReference type="InterPro" id="IPR000014">
    <property type="entry name" value="PAS"/>
</dbReference>
<dbReference type="Proteomes" id="UP001596274">
    <property type="component" value="Unassembled WGS sequence"/>
</dbReference>
<dbReference type="AlphaFoldDB" id="A0ABD5T3H3"/>
<dbReference type="NCBIfam" id="TIGR00229">
    <property type="entry name" value="sensory_box"/>
    <property type="match status" value="1"/>
</dbReference>
<sequence length="174" mass="19711">MILFTGKGSEEVASDAISAGATDYLQKGSGTDQYKLLANRIENAVEQYRSQQELERERSRMEFALQSTDAAIWTRDVETDEMEIHPTVCPVFGTTIGSLDEWLEQVHLQDQDTAEETIRSAAQEGESYSLQFRFRDEDGTRWGEMNGKTIEEGGEASFQTGITRDITTQKKRKR</sequence>
<dbReference type="Gene3D" id="3.30.450.20">
    <property type="entry name" value="PAS domain"/>
    <property type="match status" value="1"/>
</dbReference>
<evidence type="ECO:0000259" key="3">
    <source>
        <dbReference type="PROSITE" id="PS50110"/>
    </source>
</evidence>
<proteinExistence type="predicted"/>
<accession>A0ABD5T3H3</accession>